<proteinExistence type="predicted"/>
<sequence>MTGVFTGPVTCHAMTGPVTGQSPRRSFSEESRDTLPRVLASILASTRTSADPTTTG</sequence>
<reference evidence="2" key="2">
    <citation type="submission" date="2020-11" db="EMBL/GenBank/DDBJ databases">
        <authorList>
            <person name="McCartney M.A."/>
            <person name="Auch B."/>
            <person name="Kono T."/>
            <person name="Mallez S."/>
            <person name="Becker A."/>
            <person name="Gohl D.M."/>
            <person name="Silverstein K.A.T."/>
            <person name="Koren S."/>
            <person name="Bechman K.B."/>
            <person name="Herman A."/>
            <person name="Abrahante J.E."/>
            <person name="Garbe J."/>
        </authorList>
    </citation>
    <scope>NUCLEOTIDE SEQUENCE</scope>
    <source>
        <strain evidence="2">Duluth1</strain>
        <tissue evidence="2">Whole animal</tissue>
    </source>
</reference>
<comment type="caution">
    <text evidence="2">The sequence shown here is derived from an EMBL/GenBank/DDBJ whole genome shotgun (WGS) entry which is preliminary data.</text>
</comment>
<evidence type="ECO:0000256" key="1">
    <source>
        <dbReference type="SAM" id="MobiDB-lite"/>
    </source>
</evidence>
<dbReference type="EMBL" id="JAIWYP010000002">
    <property type="protein sequence ID" value="KAH3863120.1"/>
    <property type="molecule type" value="Genomic_DNA"/>
</dbReference>
<evidence type="ECO:0000313" key="3">
    <source>
        <dbReference type="Proteomes" id="UP000828390"/>
    </source>
</evidence>
<name>A0A9D4LQH8_DREPO</name>
<evidence type="ECO:0000313" key="2">
    <source>
        <dbReference type="EMBL" id="KAH3863120.1"/>
    </source>
</evidence>
<feature type="region of interest" description="Disordered" evidence="1">
    <location>
        <begin position="1"/>
        <end position="33"/>
    </location>
</feature>
<protein>
    <submittedName>
        <fullName evidence="2">Uncharacterized protein</fullName>
    </submittedName>
</protein>
<accession>A0A9D4LQH8</accession>
<reference evidence="2" key="1">
    <citation type="journal article" date="2019" name="bioRxiv">
        <title>The Genome of the Zebra Mussel, Dreissena polymorpha: A Resource for Invasive Species Research.</title>
        <authorList>
            <person name="McCartney M.A."/>
            <person name="Auch B."/>
            <person name="Kono T."/>
            <person name="Mallez S."/>
            <person name="Zhang Y."/>
            <person name="Obille A."/>
            <person name="Becker A."/>
            <person name="Abrahante J.E."/>
            <person name="Garbe J."/>
            <person name="Badalamenti J.P."/>
            <person name="Herman A."/>
            <person name="Mangelson H."/>
            <person name="Liachko I."/>
            <person name="Sullivan S."/>
            <person name="Sone E.D."/>
            <person name="Koren S."/>
            <person name="Silverstein K.A.T."/>
            <person name="Beckman K.B."/>
            <person name="Gohl D.M."/>
        </authorList>
    </citation>
    <scope>NUCLEOTIDE SEQUENCE</scope>
    <source>
        <strain evidence="2">Duluth1</strain>
        <tissue evidence="2">Whole animal</tissue>
    </source>
</reference>
<organism evidence="2 3">
    <name type="scientific">Dreissena polymorpha</name>
    <name type="common">Zebra mussel</name>
    <name type="synonym">Mytilus polymorpha</name>
    <dbReference type="NCBI Taxonomy" id="45954"/>
    <lineage>
        <taxon>Eukaryota</taxon>
        <taxon>Metazoa</taxon>
        <taxon>Spiralia</taxon>
        <taxon>Lophotrochozoa</taxon>
        <taxon>Mollusca</taxon>
        <taxon>Bivalvia</taxon>
        <taxon>Autobranchia</taxon>
        <taxon>Heteroconchia</taxon>
        <taxon>Euheterodonta</taxon>
        <taxon>Imparidentia</taxon>
        <taxon>Neoheterodontei</taxon>
        <taxon>Myida</taxon>
        <taxon>Dreissenoidea</taxon>
        <taxon>Dreissenidae</taxon>
        <taxon>Dreissena</taxon>
    </lineage>
</organism>
<dbReference type="AlphaFoldDB" id="A0A9D4LQH8"/>
<gene>
    <name evidence="2" type="ORF">DPMN_026098</name>
</gene>
<dbReference type="Proteomes" id="UP000828390">
    <property type="component" value="Unassembled WGS sequence"/>
</dbReference>
<keyword evidence="3" id="KW-1185">Reference proteome</keyword>